<keyword evidence="3" id="KW-0809">Transit peptide</keyword>
<gene>
    <name evidence="4" type="ORF">AMTR_s00010p00225110</name>
</gene>
<reference evidence="5" key="1">
    <citation type="journal article" date="2013" name="Science">
        <title>The Amborella genome and the evolution of flowering plants.</title>
        <authorList>
            <consortium name="Amborella Genome Project"/>
        </authorList>
    </citation>
    <scope>NUCLEOTIDE SEQUENCE [LARGE SCALE GENOMIC DNA]</scope>
</reference>
<dbReference type="GO" id="GO:0006353">
    <property type="term" value="P:DNA-templated transcription termination"/>
    <property type="evidence" value="ECO:0007669"/>
    <property type="project" value="UniProtKB-KW"/>
</dbReference>
<keyword evidence="5" id="KW-1185">Reference proteome</keyword>
<evidence type="ECO:0000256" key="1">
    <source>
        <dbReference type="ARBA" id="ARBA00007692"/>
    </source>
</evidence>
<evidence type="ECO:0000313" key="5">
    <source>
        <dbReference type="Proteomes" id="UP000017836"/>
    </source>
</evidence>
<dbReference type="AlphaFoldDB" id="W1NET1"/>
<dbReference type="Gramene" id="ERM94272">
    <property type="protein sequence ID" value="ERM94272"/>
    <property type="gene ID" value="AMTR_s00010p00225110"/>
</dbReference>
<dbReference type="KEGG" id="atr:18422158"/>
<evidence type="ECO:0000313" key="4">
    <source>
        <dbReference type="EMBL" id="ERM94272.1"/>
    </source>
</evidence>
<dbReference type="GO" id="GO:0009507">
    <property type="term" value="C:chloroplast"/>
    <property type="evidence" value="ECO:0000318"/>
    <property type="project" value="GO_Central"/>
</dbReference>
<dbReference type="InterPro" id="IPR003690">
    <property type="entry name" value="MTERF"/>
</dbReference>
<proteinExistence type="inferred from homology"/>
<dbReference type="OMA" id="SHAIFAM"/>
<evidence type="ECO:0000256" key="3">
    <source>
        <dbReference type="ARBA" id="ARBA00022946"/>
    </source>
</evidence>
<protein>
    <submittedName>
        <fullName evidence="4">Uncharacterized protein</fullName>
    </submittedName>
</protein>
<dbReference type="EMBL" id="KI397513">
    <property type="protein sequence ID" value="ERM94272.1"/>
    <property type="molecule type" value="Genomic_DNA"/>
</dbReference>
<dbReference type="OrthoDB" id="637682at2759"/>
<dbReference type="FunFam" id="1.25.70.10:FF:000001">
    <property type="entry name" value="Mitochondrial transcription termination factor-like"/>
    <property type="match status" value="1"/>
</dbReference>
<dbReference type="PANTHER" id="PTHR13068">
    <property type="entry name" value="CGI-12 PROTEIN-RELATED"/>
    <property type="match status" value="1"/>
</dbReference>
<dbReference type="PANTHER" id="PTHR13068:SF236">
    <property type="entry name" value="OS02G0749800 PROTEIN"/>
    <property type="match status" value="1"/>
</dbReference>
<keyword evidence="2" id="KW-0804">Transcription</keyword>
<dbReference type="GO" id="GO:0009658">
    <property type="term" value="P:chloroplast organization"/>
    <property type="evidence" value="ECO:0000318"/>
    <property type="project" value="GO_Central"/>
</dbReference>
<evidence type="ECO:0000256" key="2">
    <source>
        <dbReference type="ARBA" id="ARBA00022472"/>
    </source>
</evidence>
<sequence length="330" mass="38464">MDYVGLSMESAMNASSCLLHLKTTEKPLSVINFLKNSDFSDTHIQTIICKRPQLLKANVEKTLKPKFRAFHDLGLLGCDLGHIISADPVILTKSTEKQILPKIEFLKNYLHTNEKVVRALKKSSWILIFDIQKRLVPNIRLLESYGVDDSQLHKFLLRQPRFFTIEPKRIKEIAERVKEMGFDPNSRLFSHAIFAMSCLSRETWQGKVELCKNFGWSEEDVMCAFRRFPYLFTLSEKKLKMGMDYFINVLKLDKFYLVSHPVLFSHSLEGRVIPRHRVLQALRSKNLLKKDVEFTSFCKRAENVFLQRYVLSFENEAEYLLGVYKGITEN</sequence>
<dbReference type="Proteomes" id="UP000017836">
    <property type="component" value="Unassembled WGS sequence"/>
</dbReference>
<keyword evidence="2" id="KW-0805">Transcription regulation</keyword>
<dbReference type="HOGENOM" id="CLU_034145_1_3_1"/>
<keyword evidence="2" id="KW-0806">Transcription termination</keyword>
<accession>W1NET1</accession>
<dbReference type="InterPro" id="IPR038538">
    <property type="entry name" value="MTERF_sf"/>
</dbReference>
<organism evidence="4 5">
    <name type="scientific">Amborella trichopoda</name>
    <dbReference type="NCBI Taxonomy" id="13333"/>
    <lineage>
        <taxon>Eukaryota</taxon>
        <taxon>Viridiplantae</taxon>
        <taxon>Streptophyta</taxon>
        <taxon>Embryophyta</taxon>
        <taxon>Tracheophyta</taxon>
        <taxon>Spermatophyta</taxon>
        <taxon>Magnoliopsida</taxon>
        <taxon>Amborellales</taxon>
        <taxon>Amborellaceae</taxon>
        <taxon>Amborella</taxon>
    </lineage>
</organism>
<name>W1NET1_AMBTC</name>
<comment type="similarity">
    <text evidence="1">Belongs to the mTERF family.</text>
</comment>
<dbReference type="eggNOG" id="KOG1267">
    <property type="taxonomic scope" value="Eukaryota"/>
</dbReference>
<dbReference type="Gene3D" id="1.25.70.10">
    <property type="entry name" value="Transcription termination factor 3, mitochondrial"/>
    <property type="match status" value="1"/>
</dbReference>
<dbReference type="SMART" id="SM00733">
    <property type="entry name" value="Mterf"/>
    <property type="match status" value="6"/>
</dbReference>
<dbReference type="Pfam" id="PF02536">
    <property type="entry name" value="mTERF"/>
    <property type="match status" value="1"/>
</dbReference>
<dbReference type="GO" id="GO:0003676">
    <property type="term" value="F:nucleic acid binding"/>
    <property type="evidence" value="ECO:0007669"/>
    <property type="project" value="InterPro"/>
</dbReference>